<proteinExistence type="predicted"/>
<reference evidence="1" key="1">
    <citation type="journal article" date="2022" name="bioRxiv">
        <title>Sequencing and chromosome-scale assembly of the giantPleurodeles waltlgenome.</title>
        <authorList>
            <person name="Brown T."/>
            <person name="Elewa A."/>
            <person name="Iarovenko S."/>
            <person name="Subramanian E."/>
            <person name="Araus A.J."/>
            <person name="Petzold A."/>
            <person name="Susuki M."/>
            <person name="Suzuki K.-i.T."/>
            <person name="Hayashi T."/>
            <person name="Toyoda A."/>
            <person name="Oliveira C."/>
            <person name="Osipova E."/>
            <person name="Leigh N.D."/>
            <person name="Simon A."/>
            <person name="Yun M.H."/>
        </authorList>
    </citation>
    <scope>NUCLEOTIDE SEQUENCE</scope>
    <source>
        <strain evidence="1">20211129_DDA</strain>
        <tissue evidence="1">Liver</tissue>
    </source>
</reference>
<protein>
    <submittedName>
        <fullName evidence="1">Uncharacterized protein</fullName>
    </submittedName>
</protein>
<accession>A0AAV7SC60</accession>
<organism evidence="1 2">
    <name type="scientific">Pleurodeles waltl</name>
    <name type="common">Iberian ribbed newt</name>
    <dbReference type="NCBI Taxonomy" id="8319"/>
    <lineage>
        <taxon>Eukaryota</taxon>
        <taxon>Metazoa</taxon>
        <taxon>Chordata</taxon>
        <taxon>Craniata</taxon>
        <taxon>Vertebrata</taxon>
        <taxon>Euteleostomi</taxon>
        <taxon>Amphibia</taxon>
        <taxon>Batrachia</taxon>
        <taxon>Caudata</taxon>
        <taxon>Salamandroidea</taxon>
        <taxon>Salamandridae</taxon>
        <taxon>Pleurodelinae</taxon>
        <taxon>Pleurodeles</taxon>
    </lineage>
</organism>
<gene>
    <name evidence="1" type="ORF">NDU88_002503</name>
</gene>
<dbReference type="EMBL" id="JANPWB010000008">
    <property type="protein sequence ID" value="KAJ1162024.1"/>
    <property type="molecule type" value="Genomic_DNA"/>
</dbReference>
<sequence>MCSCSLSLLFEGNGRFVATDANPGNLQTRIYKTVKKKFYYRRLAFGIYCSNASAFWRVKGIKMPPKGAKSMTLSGCGKPLRVSASIRQGATADIKHGSGRGRILKPRMPRWIGFLREGRIYR</sequence>
<evidence type="ECO:0000313" key="2">
    <source>
        <dbReference type="Proteomes" id="UP001066276"/>
    </source>
</evidence>
<dbReference type="AlphaFoldDB" id="A0AAV7SC60"/>
<evidence type="ECO:0000313" key="1">
    <source>
        <dbReference type="EMBL" id="KAJ1162024.1"/>
    </source>
</evidence>
<comment type="caution">
    <text evidence="1">The sequence shown here is derived from an EMBL/GenBank/DDBJ whole genome shotgun (WGS) entry which is preliminary data.</text>
</comment>
<name>A0AAV7SC60_PLEWA</name>
<dbReference type="Proteomes" id="UP001066276">
    <property type="component" value="Chromosome 4_2"/>
</dbReference>
<keyword evidence="2" id="KW-1185">Reference proteome</keyword>